<evidence type="ECO:0000313" key="1">
    <source>
        <dbReference type="EMBL" id="AFL67242.1"/>
    </source>
</evidence>
<gene>
    <name evidence="1" type="ORF">Desfe_1377</name>
</gene>
<proteinExistence type="predicted"/>
<protein>
    <submittedName>
        <fullName evidence="1">Uncharacterized protein</fullName>
    </submittedName>
</protein>
<sequence>MSREIRRRFVPISDEIIQEALDVAERYGMPYSVIIEKSLEGLLKIMKYKSSILESIVLVDAVDDLRRLGLVFLPMSIARKILDDLDEALFNQLLEELSRSSRWFGELSRVKRGSSPREFQTSLSLWMPMTTIDVVKESEEVYRFVISMADASPRLMRVLEKILSGMAAGYDLKILDLTVNINTVVVRVTGFLEKE</sequence>
<name>I3XTG8_DESAM</name>
<dbReference type="KEGG" id="dfd:Desfe_1377"/>
<reference evidence="1 2" key="1">
    <citation type="journal article" date="2012" name="J. Bacteriol.">
        <title>Complete Genome Sequence of Desulfurococcus fermentans, a Hyperthermophilic Cellulolytic Crenarchaeon Isolated from a Freshwater Hot Spring in Kamchatka, Russia.</title>
        <authorList>
            <person name="Susanti D."/>
            <person name="Johnson E.F."/>
            <person name="Rodriguez J.R."/>
            <person name="Anderson I."/>
            <person name="Perevalova A.A."/>
            <person name="Kyrpides N."/>
            <person name="Lucas S."/>
            <person name="Han J."/>
            <person name="Lapidus A."/>
            <person name="Cheng J.F."/>
            <person name="Goodwin L."/>
            <person name="Pitluck S."/>
            <person name="Mavrommatis K."/>
            <person name="Peters L."/>
            <person name="Land M.L."/>
            <person name="Hauser L."/>
            <person name="Gopalan V."/>
            <person name="Chan P.P."/>
            <person name="Lowe T.M."/>
            <person name="Atomi H."/>
            <person name="Bonch-Osmolovskaya E.A."/>
            <person name="Woyke T."/>
            <person name="Mukhopadhyay B."/>
        </authorList>
    </citation>
    <scope>NUCLEOTIDE SEQUENCE [LARGE SCALE GENOMIC DNA]</scope>
    <source>
        <strain evidence="1 2">DSM 16532</strain>
    </source>
</reference>
<dbReference type="EMBL" id="CP003321">
    <property type="protein sequence ID" value="AFL67242.1"/>
    <property type="molecule type" value="Genomic_DNA"/>
</dbReference>
<dbReference type="AlphaFoldDB" id="I3XTG8"/>
<evidence type="ECO:0000313" key="2">
    <source>
        <dbReference type="Proteomes" id="UP000006175"/>
    </source>
</evidence>
<dbReference type="eggNOG" id="arCOG03765">
    <property type="taxonomic scope" value="Archaea"/>
</dbReference>
<organism evidence="1 2">
    <name type="scientific">Desulfurococcus amylolyticus DSM 16532</name>
    <dbReference type="NCBI Taxonomy" id="768672"/>
    <lineage>
        <taxon>Archaea</taxon>
        <taxon>Thermoproteota</taxon>
        <taxon>Thermoprotei</taxon>
        <taxon>Desulfurococcales</taxon>
        <taxon>Desulfurococcaceae</taxon>
        <taxon>Desulfurococcus</taxon>
    </lineage>
</organism>
<dbReference type="GeneID" id="13061785"/>
<dbReference type="RefSeq" id="WP_014768132.1">
    <property type="nucleotide sequence ID" value="NC_018001.1"/>
</dbReference>
<accession>I3XTG8</accession>
<dbReference type="HOGENOM" id="CLU_1393530_0_0_2"/>
<dbReference type="OrthoDB" id="45778at2157"/>
<dbReference type="Proteomes" id="UP000006175">
    <property type="component" value="Chromosome"/>
</dbReference>
<keyword evidence="2" id="KW-1185">Reference proteome</keyword>